<reference evidence="1 2" key="1">
    <citation type="submission" date="2015-08" db="EMBL/GenBank/DDBJ databases">
        <title>Comparative genomics of the Campylobacter concisus group.</title>
        <authorList>
            <person name="Yee E."/>
            <person name="Chapman M.H."/>
            <person name="Huynh S."/>
            <person name="Bono J.L."/>
            <person name="On S.L."/>
            <person name="St Leger J."/>
            <person name="Foster G."/>
            <person name="Parker C.T."/>
            <person name="Miller W.G."/>
        </authorList>
    </citation>
    <scope>NUCLEOTIDE SEQUENCE [LARGE SCALE GENOMIC DNA]</scope>
    <source>
        <strain evidence="1 2">RM9337</strain>
    </source>
</reference>
<dbReference type="EMBL" id="LIWG01000001">
    <property type="protein sequence ID" value="MBE3607461.1"/>
    <property type="molecule type" value="Genomic_DNA"/>
</dbReference>
<name>A0AAW3ZUE4_9BACT</name>
<dbReference type="Pfam" id="PF13730">
    <property type="entry name" value="HTH_36"/>
    <property type="match status" value="1"/>
</dbReference>
<proteinExistence type="predicted"/>
<dbReference type="AlphaFoldDB" id="A0AAW3ZUE4"/>
<dbReference type="InterPro" id="IPR036388">
    <property type="entry name" value="WH-like_DNA-bd_sf"/>
</dbReference>
<comment type="caution">
    <text evidence="1">The sequence shown here is derived from an EMBL/GenBank/DDBJ whole genome shotgun (WGS) entry which is preliminary data.</text>
</comment>
<protein>
    <submittedName>
        <fullName evidence="1">Helix-turn-helix domain-containing protein</fullName>
    </submittedName>
</protein>
<organism evidence="1 2">
    <name type="scientific">Campylobacter californiensis</name>
    <dbReference type="NCBI Taxonomy" id="1032243"/>
    <lineage>
        <taxon>Bacteria</taxon>
        <taxon>Pseudomonadati</taxon>
        <taxon>Campylobacterota</taxon>
        <taxon>Epsilonproteobacteria</taxon>
        <taxon>Campylobacterales</taxon>
        <taxon>Campylobacteraceae</taxon>
        <taxon>Campylobacter</taxon>
    </lineage>
</organism>
<accession>A0AAW3ZUE4</accession>
<dbReference type="Gene3D" id="1.10.10.10">
    <property type="entry name" value="Winged helix-like DNA-binding domain superfamily/Winged helix DNA-binding domain"/>
    <property type="match status" value="1"/>
</dbReference>
<sequence length="77" mass="8652">MDAFERSVFAAIVGEKKMVVISELCRLRDERGFAFASIEKLCELANASKPTVINTLNLLKEKGVIERVKNGVYKFCI</sequence>
<dbReference type="InterPro" id="IPR036390">
    <property type="entry name" value="WH_DNA-bd_sf"/>
</dbReference>
<dbReference type="Proteomes" id="UP000650616">
    <property type="component" value="Unassembled WGS sequence"/>
</dbReference>
<dbReference type="SUPFAM" id="SSF46785">
    <property type="entry name" value="Winged helix' DNA-binding domain"/>
    <property type="match status" value="1"/>
</dbReference>
<evidence type="ECO:0000313" key="1">
    <source>
        <dbReference type="EMBL" id="MBE3607461.1"/>
    </source>
</evidence>
<gene>
    <name evidence="1" type="ORF">CCAL9337_01790</name>
</gene>
<dbReference type="RefSeq" id="WP_169937870.1">
    <property type="nucleotide sequence ID" value="NZ_CP012545.1"/>
</dbReference>
<evidence type="ECO:0000313" key="2">
    <source>
        <dbReference type="Proteomes" id="UP000650616"/>
    </source>
</evidence>
<keyword evidence="2" id="KW-1185">Reference proteome</keyword>